<feature type="domain" description="ABC transmembrane type-1" evidence="8">
    <location>
        <begin position="73"/>
        <end position="264"/>
    </location>
</feature>
<evidence type="ECO:0000313" key="9">
    <source>
        <dbReference type="EMBL" id="ABM04231.1"/>
    </source>
</evidence>
<dbReference type="HOGENOM" id="CLU_016047_1_1_6"/>
<dbReference type="PANTHER" id="PTHR43744:SF12">
    <property type="entry name" value="ABC TRANSPORTER PERMEASE PROTEIN MG189-RELATED"/>
    <property type="match status" value="1"/>
</dbReference>
<protein>
    <submittedName>
        <fullName evidence="9">Carbohydrate ABC transporter membrane protein 2, CUT1 family</fullName>
    </submittedName>
</protein>
<dbReference type="AlphaFoldDB" id="A1SXL6"/>
<keyword evidence="10" id="KW-1185">Reference proteome</keyword>
<dbReference type="OrthoDB" id="9815445at2"/>
<evidence type="ECO:0000256" key="4">
    <source>
        <dbReference type="ARBA" id="ARBA00022692"/>
    </source>
</evidence>
<gene>
    <name evidence="9" type="ordered locus">Ping_2510</name>
</gene>
<feature type="transmembrane region" description="Helical" evidence="7">
    <location>
        <begin position="141"/>
        <end position="162"/>
    </location>
</feature>
<reference evidence="9 10" key="1">
    <citation type="submission" date="2007-01" db="EMBL/GenBank/DDBJ databases">
        <title>Complete sequence of Psychromonas ingrahamii 37.</title>
        <authorList>
            <consortium name="US DOE Joint Genome Institute"/>
            <person name="Copeland A."/>
            <person name="Lucas S."/>
            <person name="Lapidus A."/>
            <person name="Barry K."/>
            <person name="Detter J.C."/>
            <person name="Glavina del Rio T."/>
            <person name="Hammon N."/>
            <person name="Israni S."/>
            <person name="Dalin E."/>
            <person name="Tice H."/>
            <person name="Pitluck S."/>
            <person name="Thompson L.S."/>
            <person name="Brettin T."/>
            <person name="Bruce D."/>
            <person name="Han C."/>
            <person name="Tapia R."/>
            <person name="Schmutz J."/>
            <person name="Larimer F."/>
            <person name="Land M."/>
            <person name="Hauser L."/>
            <person name="Kyrpides N."/>
            <person name="Ivanova N."/>
            <person name="Staley J."/>
            <person name="Richardson P."/>
        </authorList>
    </citation>
    <scope>NUCLEOTIDE SEQUENCE [LARGE SCALE GENOMIC DNA]</scope>
    <source>
        <strain evidence="9 10">37</strain>
    </source>
</reference>
<dbReference type="PROSITE" id="PS50928">
    <property type="entry name" value="ABC_TM1"/>
    <property type="match status" value="1"/>
</dbReference>
<accession>A1SXL6</accession>
<dbReference type="GO" id="GO:0055085">
    <property type="term" value="P:transmembrane transport"/>
    <property type="evidence" value="ECO:0007669"/>
    <property type="project" value="InterPro"/>
</dbReference>
<dbReference type="EMBL" id="CP000510">
    <property type="protein sequence ID" value="ABM04231.1"/>
    <property type="molecule type" value="Genomic_DNA"/>
</dbReference>
<feature type="transmembrane region" description="Helical" evidence="7">
    <location>
        <begin position="246"/>
        <end position="264"/>
    </location>
</feature>
<comment type="similarity">
    <text evidence="7">Belongs to the binding-protein-dependent transport system permease family.</text>
</comment>
<keyword evidence="3" id="KW-1003">Cell membrane</keyword>
<evidence type="ECO:0000256" key="7">
    <source>
        <dbReference type="RuleBase" id="RU363032"/>
    </source>
</evidence>
<feature type="transmembrane region" description="Helical" evidence="7">
    <location>
        <begin position="110"/>
        <end position="129"/>
    </location>
</feature>
<dbReference type="PANTHER" id="PTHR43744">
    <property type="entry name" value="ABC TRANSPORTER PERMEASE PROTEIN MG189-RELATED-RELATED"/>
    <property type="match status" value="1"/>
</dbReference>
<comment type="subcellular location">
    <subcellularLocation>
        <location evidence="1 7">Cell membrane</location>
        <topology evidence="1 7">Multi-pass membrane protein</topology>
    </subcellularLocation>
</comment>
<evidence type="ECO:0000259" key="8">
    <source>
        <dbReference type="PROSITE" id="PS50928"/>
    </source>
</evidence>
<feature type="transmembrane region" description="Helical" evidence="7">
    <location>
        <begin position="9"/>
        <end position="29"/>
    </location>
</feature>
<evidence type="ECO:0000256" key="5">
    <source>
        <dbReference type="ARBA" id="ARBA00022989"/>
    </source>
</evidence>
<dbReference type="STRING" id="357804.Ping_2510"/>
<evidence type="ECO:0000256" key="2">
    <source>
        <dbReference type="ARBA" id="ARBA00022448"/>
    </source>
</evidence>
<dbReference type="InterPro" id="IPR000515">
    <property type="entry name" value="MetI-like"/>
</dbReference>
<dbReference type="Gene3D" id="1.10.3720.10">
    <property type="entry name" value="MetI-like"/>
    <property type="match status" value="1"/>
</dbReference>
<evidence type="ECO:0000256" key="3">
    <source>
        <dbReference type="ARBA" id="ARBA00022475"/>
    </source>
</evidence>
<organism evidence="9 10">
    <name type="scientific">Psychromonas ingrahamii (strain DSM 17664 / CCUG 51855 / 37)</name>
    <dbReference type="NCBI Taxonomy" id="357804"/>
    <lineage>
        <taxon>Bacteria</taxon>
        <taxon>Pseudomonadati</taxon>
        <taxon>Pseudomonadota</taxon>
        <taxon>Gammaproteobacteria</taxon>
        <taxon>Alteromonadales</taxon>
        <taxon>Psychromonadaceae</taxon>
        <taxon>Psychromonas</taxon>
    </lineage>
</organism>
<keyword evidence="4 7" id="KW-0812">Transmembrane</keyword>
<evidence type="ECO:0000256" key="6">
    <source>
        <dbReference type="ARBA" id="ARBA00023136"/>
    </source>
</evidence>
<keyword evidence="2 7" id="KW-0813">Transport</keyword>
<dbReference type="eggNOG" id="COG0395">
    <property type="taxonomic scope" value="Bacteria"/>
</dbReference>
<dbReference type="Pfam" id="PF00528">
    <property type="entry name" value="BPD_transp_1"/>
    <property type="match status" value="1"/>
</dbReference>
<dbReference type="SUPFAM" id="SSF161098">
    <property type="entry name" value="MetI-like"/>
    <property type="match status" value="1"/>
</dbReference>
<feature type="transmembrane region" description="Helical" evidence="7">
    <location>
        <begin position="183"/>
        <end position="206"/>
    </location>
</feature>
<sequence length="278" mass="30940">MNTRNIQTFILGAMVVFAALWLVPMLWMFSLSFQPNALLARDTADTLLGLFPAQFTLDNYIHLFSMSKVPQWFWNSVIVSGMTTILVLLISSIAGFAFARLNFPGKKVMYPLVLAGLMIPEQAVFIPLYTFFSDLGWHNSYAGLIIPRLSLPIGVFMMTQYFKEVPNELEEAAKLDGASIPKQFLYIFLPLARPVLTTLGIITFLFSWNDYLWPLVSAQQPEMFTITVGLASIQGNFAQSEGLGSVMASGAFASLPVIILYIIFQKHIVKGFALGGEK</sequence>
<keyword evidence="6 7" id="KW-0472">Membrane</keyword>
<dbReference type="Proteomes" id="UP000000639">
    <property type="component" value="Chromosome"/>
</dbReference>
<feature type="transmembrane region" description="Helical" evidence="7">
    <location>
        <begin position="72"/>
        <end position="98"/>
    </location>
</feature>
<dbReference type="CDD" id="cd06261">
    <property type="entry name" value="TM_PBP2"/>
    <property type="match status" value="1"/>
</dbReference>
<dbReference type="GO" id="GO:0005886">
    <property type="term" value="C:plasma membrane"/>
    <property type="evidence" value="ECO:0007669"/>
    <property type="project" value="UniProtKB-SubCell"/>
</dbReference>
<dbReference type="InterPro" id="IPR035906">
    <property type="entry name" value="MetI-like_sf"/>
</dbReference>
<dbReference type="KEGG" id="pin:Ping_2510"/>
<keyword evidence="5 7" id="KW-1133">Transmembrane helix</keyword>
<proteinExistence type="inferred from homology"/>
<evidence type="ECO:0000313" key="10">
    <source>
        <dbReference type="Proteomes" id="UP000000639"/>
    </source>
</evidence>
<name>A1SXL6_PSYIN</name>
<evidence type="ECO:0000256" key="1">
    <source>
        <dbReference type="ARBA" id="ARBA00004651"/>
    </source>
</evidence>
<dbReference type="RefSeq" id="WP_011770791.1">
    <property type="nucleotide sequence ID" value="NC_008709.1"/>
</dbReference>